<dbReference type="Pfam" id="PF17170">
    <property type="entry name" value="DUF5128"/>
    <property type="match status" value="1"/>
</dbReference>
<keyword evidence="4" id="KW-1185">Reference proteome</keyword>
<name>A0A1M4SFA0_9BACT</name>
<proteinExistence type="predicted"/>
<dbReference type="AlphaFoldDB" id="A0A1M4SFA0"/>
<keyword evidence="2" id="KW-1133">Transmembrane helix</keyword>
<dbReference type="Gene3D" id="2.120.10.30">
    <property type="entry name" value="TolB, C-terminal domain"/>
    <property type="match status" value="1"/>
</dbReference>
<evidence type="ECO:0000256" key="2">
    <source>
        <dbReference type="SAM" id="Phobius"/>
    </source>
</evidence>
<keyword evidence="2" id="KW-0812">Transmembrane</keyword>
<dbReference type="EMBL" id="FQUS01000001">
    <property type="protein sequence ID" value="SHE30880.1"/>
    <property type="molecule type" value="Genomic_DNA"/>
</dbReference>
<dbReference type="Proteomes" id="UP000184041">
    <property type="component" value="Unassembled WGS sequence"/>
</dbReference>
<gene>
    <name evidence="3" type="ORF">SAMN05443144_10121</name>
</gene>
<feature type="region of interest" description="Disordered" evidence="1">
    <location>
        <begin position="162"/>
        <end position="182"/>
    </location>
</feature>
<organism evidence="3 4">
    <name type="scientific">Fodinibius roseus</name>
    <dbReference type="NCBI Taxonomy" id="1194090"/>
    <lineage>
        <taxon>Bacteria</taxon>
        <taxon>Pseudomonadati</taxon>
        <taxon>Balneolota</taxon>
        <taxon>Balneolia</taxon>
        <taxon>Balneolales</taxon>
        <taxon>Balneolaceae</taxon>
        <taxon>Fodinibius</taxon>
    </lineage>
</organism>
<dbReference type="STRING" id="1194090.SAMN05443144_10121"/>
<evidence type="ECO:0000313" key="3">
    <source>
        <dbReference type="EMBL" id="SHE30880.1"/>
    </source>
</evidence>
<feature type="transmembrane region" description="Helical" evidence="2">
    <location>
        <begin position="21"/>
        <end position="42"/>
    </location>
</feature>
<accession>A0A1M4SFA0</accession>
<keyword evidence="2" id="KW-0472">Membrane</keyword>
<dbReference type="SUPFAM" id="SSF101898">
    <property type="entry name" value="NHL repeat"/>
    <property type="match status" value="1"/>
</dbReference>
<sequence length="405" mass="45077">MIICLKMTNIDIVNRKKGSMYCTIRPGTLLFAACLVMAFGIIGCQGDSASDNDGAPSTAEVATLEEYNTVVSYEDGILANPAAMKYDGDSLLYVYDVEKKQVLALNENGETAREFGGEGRGPGEVLWFNNIYLNSDYLYIVDPVQFRIIRYTLDGEVDSPLDYGQKGSLSMPPPGPQPGTPRAKNITNKPFVTANGNVLLPAIGPEKDFNSLYTLADWEGKELAEIGEIPEGSAFVLDYKQYQAAVNEREVPAYYKPNVFPVNDGASHDELYFIYTAFPKVMKYNTSGKKLWERDVPETTELDSVFTHFYEVSGRMSGKSRIGLDTYVSGVSSEKGRLYLVVGKNGIVEVSNNLWIHEFTKKGELSRRFQLVSEDVNLAAIFDIDFANQRIFVVTEEAEIRAYPF</sequence>
<reference evidence="3 4" key="1">
    <citation type="submission" date="2016-11" db="EMBL/GenBank/DDBJ databases">
        <authorList>
            <person name="Jaros S."/>
            <person name="Januszkiewicz K."/>
            <person name="Wedrychowicz H."/>
        </authorList>
    </citation>
    <scope>NUCLEOTIDE SEQUENCE [LARGE SCALE GENOMIC DNA]</scope>
    <source>
        <strain evidence="3 4">DSM 21986</strain>
    </source>
</reference>
<dbReference type="InterPro" id="IPR011042">
    <property type="entry name" value="6-blade_b-propeller_TolB-like"/>
</dbReference>
<evidence type="ECO:0000313" key="4">
    <source>
        <dbReference type="Proteomes" id="UP000184041"/>
    </source>
</evidence>
<evidence type="ECO:0000256" key="1">
    <source>
        <dbReference type="SAM" id="MobiDB-lite"/>
    </source>
</evidence>
<protein>
    <submittedName>
        <fullName evidence="3">6-bladed beta-propeller protein</fullName>
    </submittedName>
</protein>